<organism>
    <name type="scientific">Ixodes scapularis</name>
    <name type="common">Black-legged tick</name>
    <name type="synonym">Deer tick</name>
    <dbReference type="NCBI Taxonomy" id="6945"/>
    <lineage>
        <taxon>Eukaryota</taxon>
        <taxon>Metazoa</taxon>
        <taxon>Ecdysozoa</taxon>
        <taxon>Arthropoda</taxon>
        <taxon>Chelicerata</taxon>
        <taxon>Arachnida</taxon>
        <taxon>Acari</taxon>
        <taxon>Parasitiformes</taxon>
        <taxon>Ixodida</taxon>
        <taxon>Ixodoidea</taxon>
        <taxon>Ixodidae</taxon>
        <taxon>Ixodinae</taxon>
        <taxon>Ixodes</taxon>
    </lineage>
</organism>
<dbReference type="GO" id="GO:0030178">
    <property type="term" value="P:negative regulation of Wnt signaling pathway"/>
    <property type="evidence" value="ECO:0007669"/>
    <property type="project" value="InterPro"/>
</dbReference>
<dbReference type="InterPro" id="IPR042425">
    <property type="entry name" value="APCDD1"/>
</dbReference>
<dbReference type="AlphaFoldDB" id="B7PBL4"/>
<name>B7PBL4_IXOSC</name>
<dbReference type="Proteomes" id="UP000001555">
    <property type="component" value="Unassembled WGS sequence"/>
</dbReference>
<dbReference type="SMART" id="SM01352">
    <property type="entry name" value="APCDDC"/>
    <property type="match status" value="1"/>
</dbReference>
<dbReference type="VEuPathDB" id="VectorBase:ISCP_023552"/>
<dbReference type="OrthoDB" id="5985602at2759"/>
<proteinExistence type="predicted"/>
<evidence type="ECO:0000313" key="8">
    <source>
        <dbReference type="EnsemblMetazoa" id="ISCW017500-PA"/>
    </source>
</evidence>
<dbReference type="VEuPathDB" id="VectorBase:ISCW017500"/>
<keyword evidence="3" id="KW-0732">Signal</keyword>
<keyword evidence="2" id="KW-0812">Transmembrane</keyword>
<dbReference type="EMBL" id="DS677535">
    <property type="protein sequence ID" value="EEC03986.1"/>
    <property type="molecule type" value="Genomic_DNA"/>
</dbReference>
<keyword evidence="5" id="KW-0325">Glycoprotein</keyword>
<evidence type="ECO:0000256" key="2">
    <source>
        <dbReference type="ARBA" id="ARBA00022692"/>
    </source>
</evidence>
<dbReference type="Pfam" id="PF14921">
    <property type="entry name" value="APCDDC"/>
    <property type="match status" value="1"/>
</dbReference>
<protein>
    <recommendedName>
        <fullName evidence="6">APCDD1 domain-containing protein</fullName>
    </recommendedName>
</protein>
<gene>
    <name evidence="7" type="ORF">IscW_ISCW017500</name>
</gene>
<dbReference type="STRING" id="6945.B7PBL4"/>
<dbReference type="EMBL" id="ABJB010176404">
    <property type="status" value="NOT_ANNOTATED_CDS"/>
    <property type="molecule type" value="Genomic_DNA"/>
</dbReference>
<dbReference type="InParanoid" id="B7PBL4"/>
<dbReference type="PANTHER" id="PTHR31021:SF1">
    <property type="entry name" value="CHROMOSOME UNDETERMINED SCAFFOLD_56, WHOLE GENOME SHOTGUN SEQUENCE"/>
    <property type="match status" value="1"/>
</dbReference>
<dbReference type="HOGENOM" id="CLU_1733508_0_0_1"/>
<evidence type="ECO:0000259" key="6">
    <source>
        <dbReference type="SMART" id="SM01352"/>
    </source>
</evidence>
<dbReference type="EnsemblMetazoa" id="ISCW017500-RA">
    <property type="protein sequence ID" value="ISCW017500-PA"/>
    <property type="gene ID" value="ISCW017500"/>
</dbReference>
<reference evidence="8" key="2">
    <citation type="submission" date="2020-05" db="UniProtKB">
        <authorList>
            <consortium name="EnsemblMetazoa"/>
        </authorList>
    </citation>
    <scope>IDENTIFICATION</scope>
    <source>
        <strain evidence="8">wikel</strain>
    </source>
</reference>
<evidence type="ECO:0000313" key="9">
    <source>
        <dbReference type="Proteomes" id="UP000001555"/>
    </source>
</evidence>
<dbReference type="PaxDb" id="6945-B7PBL4"/>
<comment type="subcellular location">
    <subcellularLocation>
        <location evidence="1">Membrane</location>
        <topology evidence="1">Single-pass membrane protein</topology>
    </subcellularLocation>
</comment>
<accession>B7PBL4</accession>
<dbReference type="PANTHER" id="PTHR31021">
    <property type="entry name" value="ADENOMATOSIS POLYPOSIS COLI DOWN-REGULATED 1"/>
    <property type="match status" value="1"/>
</dbReference>
<keyword evidence="4" id="KW-0472">Membrane</keyword>
<evidence type="ECO:0000256" key="1">
    <source>
        <dbReference type="ARBA" id="ARBA00004167"/>
    </source>
</evidence>
<dbReference type="InterPro" id="IPR029405">
    <property type="entry name" value="APCDD1_dom"/>
</dbReference>
<evidence type="ECO:0000256" key="4">
    <source>
        <dbReference type="ARBA" id="ARBA00023136"/>
    </source>
</evidence>
<feature type="domain" description="APCDD1" evidence="6">
    <location>
        <begin position="1"/>
        <end position="151"/>
    </location>
</feature>
<dbReference type="VEuPathDB" id="VectorBase:ISCI017500"/>
<reference evidence="7 9" key="1">
    <citation type="submission" date="2008-03" db="EMBL/GenBank/DDBJ databases">
        <title>Annotation of Ixodes scapularis.</title>
        <authorList>
            <consortium name="Ixodes scapularis Genome Project Consortium"/>
            <person name="Caler E."/>
            <person name="Hannick L.I."/>
            <person name="Bidwell S."/>
            <person name="Joardar V."/>
            <person name="Thiagarajan M."/>
            <person name="Amedeo P."/>
            <person name="Galinsky K.J."/>
            <person name="Schobel S."/>
            <person name="Inman J."/>
            <person name="Hostetler J."/>
            <person name="Miller J."/>
            <person name="Hammond M."/>
            <person name="Megy K."/>
            <person name="Lawson D."/>
            <person name="Kodira C."/>
            <person name="Sutton G."/>
            <person name="Meyer J."/>
            <person name="Hill C.A."/>
            <person name="Birren B."/>
            <person name="Nene V."/>
            <person name="Collins F."/>
            <person name="Alarcon-Chaidez F."/>
            <person name="Wikel S."/>
            <person name="Strausberg R."/>
        </authorList>
    </citation>
    <scope>NUCLEOTIDE SEQUENCE [LARGE SCALE GENOMIC DNA]</scope>
    <source>
        <strain evidence="9">Wikel</strain>
        <strain evidence="7">Wikel colony</strain>
    </source>
</reference>
<sequence length="151" mass="17311">MSVACEVRPGPEFLLRKYHFYEDGSFHLQQFFYLDNSCTVPAYALDAWGKLQLSRPSWVVPGGTEAEAELSRVHVVPYTADMADRIAQRVNRSCPGQVMRSWRAYRKYRVLSYTENKTANNIVLEDIVCTGGLHVTVNELQLYVQFLVSRT</sequence>
<dbReference type="GO" id="GO:0017147">
    <property type="term" value="F:Wnt-protein binding"/>
    <property type="evidence" value="ECO:0007669"/>
    <property type="project" value="InterPro"/>
</dbReference>
<keyword evidence="9" id="KW-1185">Reference proteome</keyword>
<evidence type="ECO:0000256" key="3">
    <source>
        <dbReference type="ARBA" id="ARBA00022729"/>
    </source>
</evidence>
<evidence type="ECO:0000313" key="7">
    <source>
        <dbReference type="EMBL" id="EEC03986.1"/>
    </source>
</evidence>
<dbReference type="GO" id="GO:0005886">
    <property type="term" value="C:plasma membrane"/>
    <property type="evidence" value="ECO:0007669"/>
    <property type="project" value="InterPro"/>
</dbReference>
<evidence type="ECO:0000256" key="5">
    <source>
        <dbReference type="ARBA" id="ARBA00023180"/>
    </source>
</evidence>